<dbReference type="AlphaFoldDB" id="A0A9P5PLE8"/>
<feature type="transmembrane region" description="Helical" evidence="1">
    <location>
        <begin position="56"/>
        <end position="80"/>
    </location>
</feature>
<comment type="caution">
    <text evidence="2">The sequence shown here is derived from an EMBL/GenBank/DDBJ whole genome shotgun (WGS) entry which is preliminary data.</text>
</comment>
<sequence>MTPEEQHVISAHAEALLVRSVTIIVALTGYGALILGFILAVRFLTQRGSSGRPQTILLVCLVTIFICLTWGVSYPTGLFLTNDRYTFVRMSEQGVVAQAQVAEEKIKTWRYMSNWAGTINLLLSDGIVVWRACCLFQPEKFW</sequence>
<proteinExistence type="predicted"/>
<reference evidence="2" key="1">
    <citation type="submission" date="2020-11" db="EMBL/GenBank/DDBJ databases">
        <authorList>
            <consortium name="DOE Joint Genome Institute"/>
            <person name="Ahrendt S."/>
            <person name="Riley R."/>
            <person name="Andreopoulos W."/>
            <person name="Labutti K."/>
            <person name="Pangilinan J."/>
            <person name="Ruiz-Duenas F.J."/>
            <person name="Barrasa J.M."/>
            <person name="Sanchez-Garcia M."/>
            <person name="Camarero S."/>
            <person name="Miyauchi S."/>
            <person name="Serrano A."/>
            <person name="Linde D."/>
            <person name="Babiker R."/>
            <person name="Drula E."/>
            <person name="Ayuso-Fernandez I."/>
            <person name="Pacheco R."/>
            <person name="Padilla G."/>
            <person name="Ferreira P."/>
            <person name="Barriuso J."/>
            <person name="Kellner H."/>
            <person name="Castanera R."/>
            <person name="Alfaro M."/>
            <person name="Ramirez L."/>
            <person name="Pisabarro A.G."/>
            <person name="Kuo A."/>
            <person name="Tritt A."/>
            <person name="Lipzen A."/>
            <person name="He G."/>
            <person name="Yan M."/>
            <person name="Ng V."/>
            <person name="Cullen D."/>
            <person name="Martin F."/>
            <person name="Rosso M.-N."/>
            <person name="Henrissat B."/>
            <person name="Hibbett D."/>
            <person name="Martinez A.T."/>
            <person name="Grigoriev I.V."/>
        </authorList>
    </citation>
    <scope>NUCLEOTIDE SEQUENCE</scope>
    <source>
        <strain evidence="2">AH 40177</strain>
    </source>
</reference>
<keyword evidence="1" id="KW-0812">Transmembrane</keyword>
<dbReference type="EMBL" id="JADNRY010000118">
    <property type="protein sequence ID" value="KAF9064677.1"/>
    <property type="molecule type" value="Genomic_DNA"/>
</dbReference>
<feature type="non-terminal residue" evidence="2">
    <location>
        <position position="142"/>
    </location>
</feature>
<keyword evidence="1" id="KW-0472">Membrane</keyword>
<evidence type="ECO:0000256" key="1">
    <source>
        <dbReference type="SAM" id="Phobius"/>
    </source>
</evidence>
<name>A0A9P5PLE8_9AGAR</name>
<accession>A0A9P5PLE8</accession>
<protein>
    <submittedName>
        <fullName evidence="2">Uncharacterized protein</fullName>
    </submittedName>
</protein>
<keyword evidence="3" id="KW-1185">Reference proteome</keyword>
<dbReference type="OrthoDB" id="2744793at2759"/>
<dbReference type="Proteomes" id="UP000772434">
    <property type="component" value="Unassembled WGS sequence"/>
</dbReference>
<feature type="transmembrane region" description="Helical" evidence="1">
    <location>
        <begin position="20"/>
        <end position="44"/>
    </location>
</feature>
<evidence type="ECO:0000313" key="2">
    <source>
        <dbReference type="EMBL" id="KAF9064677.1"/>
    </source>
</evidence>
<evidence type="ECO:0000313" key="3">
    <source>
        <dbReference type="Proteomes" id="UP000772434"/>
    </source>
</evidence>
<gene>
    <name evidence="2" type="ORF">BDP27DRAFT_1450629</name>
</gene>
<organism evidence="2 3">
    <name type="scientific">Rhodocollybia butyracea</name>
    <dbReference type="NCBI Taxonomy" id="206335"/>
    <lineage>
        <taxon>Eukaryota</taxon>
        <taxon>Fungi</taxon>
        <taxon>Dikarya</taxon>
        <taxon>Basidiomycota</taxon>
        <taxon>Agaricomycotina</taxon>
        <taxon>Agaricomycetes</taxon>
        <taxon>Agaricomycetidae</taxon>
        <taxon>Agaricales</taxon>
        <taxon>Marasmiineae</taxon>
        <taxon>Omphalotaceae</taxon>
        <taxon>Rhodocollybia</taxon>
    </lineage>
</organism>
<keyword evidence="1" id="KW-1133">Transmembrane helix</keyword>